<evidence type="ECO:0000313" key="2">
    <source>
        <dbReference type="Proteomes" id="UP001501237"/>
    </source>
</evidence>
<dbReference type="Proteomes" id="UP001501237">
    <property type="component" value="Unassembled WGS sequence"/>
</dbReference>
<gene>
    <name evidence="1" type="ORF">GCM10010468_35690</name>
</gene>
<evidence type="ECO:0000313" key="1">
    <source>
        <dbReference type="EMBL" id="GAA3214762.1"/>
    </source>
</evidence>
<name>A0ABP6QDP7_9ACTN</name>
<accession>A0ABP6QDP7</accession>
<organism evidence="1 2">
    <name type="scientific">Actinocorallia longicatena</name>
    <dbReference type="NCBI Taxonomy" id="111803"/>
    <lineage>
        <taxon>Bacteria</taxon>
        <taxon>Bacillati</taxon>
        <taxon>Actinomycetota</taxon>
        <taxon>Actinomycetes</taxon>
        <taxon>Streptosporangiales</taxon>
        <taxon>Thermomonosporaceae</taxon>
        <taxon>Actinocorallia</taxon>
    </lineage>
</organism>
<reference evidence="2" key="1">
    <citation type="journal article" date="2019" name="Int. J. Syst. Evol. Microbiol.">
        <title>The Global Catalogue of Microorganisms (GCM) 10K type strain sequencing project: providing services to taxonomists for standard genome sequencing and annotation.</title>
        <authorList>
            <consortium name="The Broad Institute Genomics Platform"/>
            <consortium name="The Broad Institute Genome Sequencing Center for Infectious Disease"/>
            <person name="Wu L."/>
            <person name="Ma J."/>
        </authorList>
    </citation>
    <scope>NUCLEOTIDE SEQUENCE [LARGE SCALE GENOMIC DNA]</scope>
    <source>
        <strain evidence="2">JCM 9377</strain>
    </source>
</reference>
<comment type="caution">
    <text evidence="1">The sequence shown here is derived from an EMBL/GenBank/DDBJ whole genome shotgun (WGS) entry which is preliminary data.</text>
</comment>
<keyword evidence="2" id="KW-1185">Reference proteome</keyword>
<sequence>MSLILAVRMGECPERACCLATTADGLANAGANNTIGRAWTAADGQEASGQLSSQAWTGVDGVRLTHNPSVVGSSPTRPTKAPLTWKNVLSLVSVRPHPEAI</sequence>
<proteinExistence type="predicted"/>
<protein>
    <submittedName>
        <fullName evidence="1">Uncharacterized protein</fullName>
    </submittedName>
</protein>
<dbReference type="EMBL" id="BAAAUV010000008">
    <property type="protein sequence ID" value="GAA3214762.1"/>
    <property type="molecule type" value="Genomic_DNA"/>
</dbReference>